<dbReference type="OMA" id="IPCSEME"/>
<feature type="region of interest" description="Disordered" evidence="9">
    <location>
        <begin position="1"/>
        <end position="26"/>
    </location>
</feature>
<dbReference type="InterPro" id="IPR051334">
    <property type="entry name" value="SRPK"/>
</dbReference>
<dbReference type="GO" id="GO:0000245">
    <property type="term" value="P:spliceosomal complex assembly"/>
    <property type="evidence" value="ECO:0007669"/>
    <property type="project" value="TreeGrafter"/>
</dbReference>
<evidence type="ECO:0000313" key="11">
    <source>
        <dbReference type="EMBL" id="EDU42382.1"/>
    </source>
</evidence>
<evidence type="ECO:0000256" key="2">
    <source>
        <dbReference type="ARBA" id="ARBA00022527"/>
    </source>
</evidence>
<evidence type="ECO:0000256" key="9">
    <source>
        <dbReference type="SAM" id="MobiDB-lite"/>
    </source>
</evidence>
<accession>B2WH72</accession>
<feature type="domain" description="Protein kinase" evidence="10">
    <location>
        <begin position="42"/>
        <end position="371"/>
    </location>
</feature>
<keyword evidence="5" id="KW-0418">Kinase</keyword>
<dbReference type="SMART" id="SM00220">
    <property type="entry name" value="S_TKc"/>
    <property type="match status" value="1"/>
</dbReference>
<evidence type="ECO:0000256" key="4">
    <source>
        <dbReference type="ARBA" id="ARBA00022741"/>
    </source>
</evidence>
<reference evidence="12" key="1">
    <citation type="journal article" date="2013" name="G3 (Bethesda)">
        <title>Comparative genomics of a plant-pathogenic fungus, Pyrenophora tritici-repentis, reveals transduplication and the impact of repeat elements on pathogenicity and population divergence.</title>
        <authorList>
            <person name="Manning V.A."/>
            <person name="Pandelova I."/>
            <person name="Dhillon B."/>
            <person name="Wilhelm L.J."/>
            <person name="Goodwin S.B."/>
            <person name="Berlin A.M."/>
            <person name="Figueroa M."/>
            <person name="Freitag M."/>
            <person name="Hane J.K."/>
            <person name="Henrissat B."/>
            <person name="Holman W.H."/>
            <person name="Kodira C.D."/>
            <person name="Martin J."/>
            <person name="Oliver R.P."/>
            <person name="Robbertse B."/>
            <person name="Schackwitz W."/>
            <person name="Schwartz D.C."/>
            <person name="Spatafora J.W."/>
            <person name="Turgeon B.G."/>
            <person name="Yandava C."/>
            <person name="Young S."/>
            <person name="Zhou S."/>
            <person name="Zeng Q."/>
            <person name="Grigoriev I.V."/>
            <person name="Ma L.-J."/>
            <person name="Ciuffetti L.M."/>
        </authorList>
    </citation>
    <scope>NUCLEOTIDE SEQUENCE [LARGE SCALE GENOMIC DNA]</scope>
    <source>
        <strain evidence="12">Pt-1C-BFP</strain>
    </source>
</reference>
<dbReference type="InParanoid" id="B2WH72"/>
<dbReference type="PROSITE" id="PS50011">
    <property type="entry name" value="PROTEIN_KINASE_DOM"/>
    <property type="match status" value="1"/>
</dbReference>
<dbReference type="Gene3D" id="3.30.200.20">
    <property type="entry name" value="Phosphorylase Kinase, domain 1"/>
    <property type="match status" value="1"/>
</dbReference>
<dbReference type="AlphaFoldDB" id="B2WH72"/>
<keyword evidence="6" id="KW-0067">ATP-binding</keyword>
<dbReference type="HOGENOM" id="CLU_000288_81_2_1"/>
<keyword evidence="4" id="KW-0547">Nucleotide-binding</keyword>
<dbReference type="InterPro" id="IPR000719">
    <property type="entry name" value="Prot_kinase_dom"/>
</dbReference>
<evidence type="ECO:0000313" key="12">
    <source>
        <dbReference type="Proteomes" id="UP000001471"/>
    </source>
</evidence>
<dbReference type="GO" id="GO:0050684">
    <property type="term" value="P:regulation of mRNA processing"/>
    <property type="evidence" value="ECO:0007669"/>
    <property type="project" value="TreeGrafter"/>
</dbReference>
<dbReference type="OrthoDB" id="5979581at2759"/>
<evidence type="ECO:0000256" key="6">
    <source>
        <dbReference type="ARBA" id="ARBA00022840"/>
    </source>
</evidence>
<dbReference type="GO" id="GO:0005524">
    <property type="term" value="F:ATP binding"/>
    <property type="evidence" value="ECO:0007669"/>
    <property type="project" value="UniProtKB-KW"/>
</dbReference>
<dbReference type="Gene3D" id="1.10.510.10">
    <property type="entry name" value="Transferase(Phosphotransferase) domain 1"/>
    <property type="match status" value="1"/>
</dbReference>
<dbReference type="SUPFAM" id="SSF56112">
    <property type="entry name" value="Protein kinase-like (PK-like)"/>
    <property type="match status" value="1"/>
</dbReference>
<evidence type="ECO:0000256" key="3">
    <source>
        <dbReference type="ARBA" id="ARBA00022679"/>
    </source>
</evidence>
<comment type="catalytic activity">
    <reaction evidence="8">
        <text>L-seryl-[protein] + ATP = O-phospho-L-seryl-[protein] + ADP + H(+)</text>
        <dbReference type="Rhea" id="RHEA:17989"/>
        <dbReference type="Rhea" id="RHEA-COMP:9863"/>
        <dbReference type="Rhea" id="RHEA-COMP:11604"/>
        <dbReference type="ChEBI" id="CHEBI:15378"/>
        <dbReference type="ChEBI" id="CHEBI:29999"/>
        <dbReference type="ChEBI" id="CHEBI:30616"/>
        <dbReference type="ChEBI" id="CHEBI:83421"/>
        <dbReference type="ChEBI" id="CHEBI:456216"/>
        <dbReference type="EC" id="2.7.11.1"/>
    </reaction>
</comment>
<feature type="compositionally biased region" description="Pro residues" evidence="9">
    <location>
        <begin position="1"/>
        <end position="11"/>
    </location>
</feature>
<evidence type="ECO:0000256" key="1">
    <source>
        <dbReference type="ARBA" id="ARBA00012513"/>
    </source>
</evidence>
<dbReference type="Pfam" id="PF00069">
    <property type="entry name" value="Pkinase"/>
    <property type="match status" value="1"/>
</dbReference>
<evidence type="ECO:0000256" key="8">
    <source>
        <dbReference type="ARBA" id="ARBA00048679"/>
    </source>
</evidence>
<sequence>MASPPPTPPSALPSSREEKRFKSTRGVSEWAEKYRPGHFHPVNLGDMFQNGKYRVIRKLGYQSPQQSSDRQIDYRIRPRKITICTPRYVALKIMAANVELSETELSILQHLSTKAIGDPYSRHVTVLLDEFQHKGPNGKHQCLVFEPMEGVEEKELLQDEASTEVLVERLDGKTDLWAPKKLFFKQSLHDRIKLDSELMVKLFDLGSSFWAADTQARTVTPIGLRAPELILGQKFGRGVDIWAIGCLMFELLTSRSLFSVMLSGPDSEAQEDADDDHLLQLNDRISPLPDDTMKAWPGSSDWYGPNREPLNPYGDEAPVKYSSLEEHFNQYKNPEITNEEAADFLSIMRQILVYDPNMRRSAEELLKHPWFVD</sequence>
<dbReference type="EMBL" id="DS231625">
    <property type="protein sequence ID" value="EDU42382.1"/>
    <property type="molecule type" value="Genomic_DNA"/>
</dbReference>
<dbReference type="EC" id="2.7.11.1" evidence="1"/>
<evidence type="ECO:0000256" key="5">
    <source>
        <dbReference type="ARBA" id="ARBA00022777"/>
    </source>
</evidence>
<keyword evidence="3" id="KW-0808">Transferase</keyword>
<gene>
    <name evidence="11" type="ORF">PTRG_09331</name>
</gene>
<evidence type="ECO:0000256" key="7">
    <source>
        <dbReference type="ARBA" id="ARBA00047899"/>
    </source>
</evidence>
<name>B2WH72_PYRTR</name>
<dbReference type="PANTHER" id="PTHR47634:SF9">
    <property type="entry name" value="PROTEIN KINASE DOMAIN-CONTAINING PROTEIN-RELATED"/>
    <property type="match status" value="1"/>
</dbReference>
<protein>
    <recommendedName>
        <fullName evidence="1">non-specific serine/threonine protein kinase</fullName>
        <ecNumber evidence="1">2.7.11.1</ecNumber>
    </recommendedName>
</protein>
<keyword evidence="2" id="KW-0723">Serine/threonine-protein kinase</keyword>
<comment type="catalytic activity">
    <reaction evidence="7">
        <text>L-threonyl-[protein] + ATP = O-phospho-L-threonyl-[protein] + ADP + H(+)</text>
        <dbReference type="Rhea" id="RHEA:46608"/>
        <dbReference type="Rhea" id="RHEA-COMP:11060"/>
        <dbReference type="Rhea" id="RHEA-COMP:11605"/>
        <dbReference type="ChEBI" id="CHEBI:15378"/>
        <dbReference type="ChEBI" id="CHEBI:30013"/>
        <dbReference type="ChEBI" id="CHEBI:30616"/>
        <dbReference type="ChEBI" id="CHEBI:61977"/>
        <dbReference type="ChEBI" id="CHEBI:456216"/>
        <dbReference type="EC" id="2.7.11.1"/>
    </reaction>
</comment>
<dbReference type="Proteomes" id="UP000001471">
    <property type="component" value="Unassembled WGS sequence"/>
</dbReference>
<dbReference type="GO" id="GO:0004674">
    <property type="term" value="F:protein serine/threonine kinase activity"/>
    <property type="evidence" value="ECO:0007669"/>
    <property type="project" value="UniProtKB-KW"/>
</dbReference>
<dbReference type="PANTHER" id="PTHR47634">
    <property type="entry name" value="PROTEIN KINASE DOMAIN-CONTAINING PROTEIN-RELATED"/>
    <property type="match status" value="1"/>
</dbReference>
<proteinExistence type="predicted"/>
<dbReference type="eggNOG" id="KOG1290">
    <property type="taxonomic scope" value="Eukaryota"/>
</dbReference>
<dbReference type="InterPro" id="IPR011009">
    <property type="entry name" value="Kinase-like_dom_sf"/>
</dbReference>
<organism evidence="11 12">
    <name type="scientific">Pyrenophora tritici-repentis (strain Pt-1C-BFP)</name>
    <name type="common">Wheat tan spot fungus</name>
    <name type="synonym">Drechslera tritici-repentis</name>
    <dbReference type="NCBI Taxonomy" id="426418"/>
    <lineage>
        <taxon>Eukaryota</taxon>
        <taxon>Fungi</taxon>
        <taxon>Dikarya</taxon>
        <taxon>Ascomycota</taxon>
        <taxon>Pezizomycotina</taxon>
        <taxon>Dothideomycetes</taxon>
        <taxon>Pleosporomycetidae</taxon>
        <taxon>Pleosporales</taxon>
        <taxon>Pleosporineae</taxon>
        <taxon>Pleosporaceae</taxon>
        <taxon>Pyrenophora</taxon>
    </lineage>
</organism>
<dbReference type="STRING" id="426418.B2WH72"/>
<evidence type="ECO:0000259" key="10">
    <source>
        <dbReference type="PROSITE" id="PS50011"/>
    </source>
</evidence>